<dbReference type="SUPFAM" id="SSF46785">
    <property type="entry name" value="Winged helix' DNA-binding domain"/>
    <property type="match status" value="1"/>
</dbReference>
<dbReference type="InterPro" id="IPR036388">
    <property type="entry name" value="WH-like_DNA-bd_sf"/>
</dbReference>
<dbReference type="EMBL" id="JGZN01000003">
    <property type="protein sequence ID" value="KFI94128.1"/>
    <property type="molecule type" value="Genomic_DNA"/>
</dbReference>
<dbReference type="OrthoDB" id="3182938at2"/>
<organism evidence="5 6">
    <name type="scientific">Bifidobacterium saguini DSM 23967</name>
    <dbReference type="NCBI Taxonomy" id="1437607"/>
    <lineage>
        <taxon>Bacteria</taxon>
        <taxon>Bacillati</taxon>
        <taxon>Actinomycetota</taxon>
        <taxon>Actinomycetes</taxon>
        <taxon>Bifidobacteriales</taxon>
        <taxon>Bifidobacteriaceae</taxon>
        <taxon>Bifidobacterium</taxon>
    </lineage>
</organism>
<dbReference type="InterPro" id="IPR011663">
    <property type="entry name" value="UTRA"/>
</dbReference>
<sequence>MKYRELAKILKVEIDKGKYRDTGKLPTEPELMEQFGATRYCVRNAIALLAELGDVYPVQGSGMFVRENRREGCLNINGTRGMTSEFPGHSVSSKLIKLEQREAGEDSARLKCAADAKVYSVSRLRLLDDEPFAIEYALYLKEFVPYLNEEIASGSIYAYIREDLGLSTGFADKLIYARELDHGRADLLGLSAGDPALVVEDDAYLASGRMFNAGTVYYHYKKATFFNFADLK</sequence>
<proteinExistence type="predicted"/>
<dbReference type="SMART" id="SM00866">
    <property type="entry name" value="UTRA"/>
    <property type="match status" value="1"/>
</dbReference>
<evidence type="ECO:0000313" key="5">
    <source>
        <dbReference type="EMBL" id="KFI94128.1"/>
    </source>
</evidence>
<dbReference type="SUPFAM" id="SSF64288">
    <property type="entry name" value="Chorismate lyase-like"/>
    <property type="match status" value="1"/>
</dbReference>
<dbReference type="GO" id="GO:0003700">
    <property type="term" value="F:DNA-binding transcription factor activity"/>
    <property type="evidence" value="ECO:0007669"/>
    <property type="project" value="InterPro"/>
</dbReference>
<gene>
    <name evidence="5" type="ORF">BISA_0165</name>
</gene>
<evidence type="ECO:0000259" key="4">
    <source>
        <dbReference type="PROSITE" id="PS50949"/>
    </source>
</evidence>
<reference evidence="5 6" key="1">
    <citation type="submission" date="2014-03" db="EMBL/GenBank/DDBJ databases">
        <title>Genomics of Bifidobacteria.</title>
        <authorList>
            <person name="Ventura M."/>
            <person name="Milani C."/>
            <person name="Lugli G.A."/>
        </authorList>
    </citation>
    <scope>NUCLEOTIDE SEQUENCE [LARGE SCALE GENOMIC DNA]</scope>
    <source>
        <strain evidence="5 6">DSM 23967</strain>
    </source>
</reference>
<dbReference type="STRING" id="1437607.BISA_0165"/>
<keyword evidence="1" id="KW-0805">Transcription regulation</keyword>
<dbReference type="CDD" id="cd07377">
    <property type="entry name" value="WHTH_GntR"/>
    <property type="match status" value="1"/>
</dbReference>
<evidence type="ECO:0000256" key="1">
    <source>
        <dbReference type="ARBA" id="ARBA00023015"/>
    </source>
</evidence>
<evidence type="ECO:0000256" key="2">
    <source>
        <dbReference type="ARBA" id="ARBA00023125"/>
    </source>
</evidence>
<dbReference type="Proteomes" id="UP000029066">
    <property type="component" value="Unassembled WGS sequence"/>
</dbReference>
<dbReference type="AlphaFoldDB" id="A0A087DF28"/>
<dbReference type="PANTHER" id="PTHR44846">
    <property type="entry name" value="MANNOSYL-D-GLYCERATE TRANSPORT/METABOLISM SYSTEM REPRESSOR MNGR-RELATED"/>
    <property type="match status" value="1"/>
</dbReference>
<keyword evidence="3" id="KW-0804">Transcription</keyword>
<feature type="domain" description="HTH gntR-type" evidence="4">
    <location>
        <begin position="1"/>
        <end position="68"/>
    </location>
</feature>
<dbReference type="InterPro" id="IPR028978">
    <property type="entry name" value="Chorismate_lyase_/UTRA_dom_sf"/>
</dbReference>
<dbReference type="Pfam" id="PF07702">
    <property type="entry name" value="UTRA"/>
    <property type="match status" value="1"/>
</dbReference>
<comment type="caution">
    <text evidence="5">The sequence shown here is derived from an EMBL/GenBank/DDBJ whole genome shotgun (WGS) entry which is preliminary data.</text>
</comment>
<dbReference type="Gene3D" id="3.40.1410.10">
    <property type="entry name" value="Chorismate lyase-like"/>
    <property type="match status" value="1"/>
</dbReference>
<evidence type="ECO:0000256" key="3">
    <source>
        <dbReference type="ARBA" id="ARBA00023163"/>
    </source>
</evidence>
<dbReference type="GO" id="GO:0003677">
    <property type="term" value="F:DNA binding"/>
    <property type="evidence" value="ECO:0007669"/>
    <property type="project" value="UniProtKB-KW"/>
</dbReference>
<keyword evidence="2" id="KW-0238">DNA-binding</keyword>
<accession>A0A087DF28</accession>
<evidence type="ECO:0000313" key="6">
    <source>
        <dbReference type="Proteomes" id="UP000029066"/>
    </source>
</evidence>
<dbReference type="Gene3D" id="1.10.10.10">
    <property type="entry name" value="Winged helix-like DNA-binding domain superfamily/Winged helix DNA-binding domain"/>
    <property type="match status" value="1"/>
</dbReference>
<dbReference type="PANTHER" id="PTHR44846:SF4">
    <property type="entry name" value="HTH GNTR-TYPE DOMAIN-CONTAINING PROTEIN"/>
    <property type="match status" value="1"/>
</dbReference>
<dbReference type="PROSITE" id="PS50949">
    <property type="entry name" value="HTH_GNTR"/>
    <property type="match status" value="1"/>
</dbReference>
<dbReference type="InterPro" id="IPR050679">
    <property type="entry name" value="Bact_HTH_transcr_reg"/>
</dbReference>
<dbReference type="RefSeq" id="WP_033889653.1">
    <property type="nucleotide sequence ID" value="NZ_JDUT01000002.1"/>
</dbReference>
<dbReference type="SMART" id="SM00345">
    <property type="entry name" value="HTH_GNTR"/>
    <property type="match status" value="1"/>
</dbReference>
<name>A0A087DF28_9BIFI</name>
<dbReference type="InterPro" id="IPR000524">
    <property type="entry name" value="Tscrpt_reg_HTH_GntR"/>
</dbReference>
<protein>
    <submittedName>
        <fullName evidence="5">Regulatory protein GntR</fullName>
    </submittedName>
</protein>
<dbReference type="GO" id="GO:0045892">
    <property type="term" value="P:negative regulation of DNA-templated transcription"/>
    <property type="evidence" value="ECO:0007669"/>
    <property type="project" value="TreeGrafter"/>
</dbReference>
<dbReference type="InterPro" id="IPR036390">
    <property type="entry name" value="WH_DNA-bd_sf"/>
</dbReference>
<dbReference type="Pfam" id="PF00392">
    <property type="entry name" value="GntR"/>
    <property type="match status" value="1"/>
</dbReference>